<dbReference type="PANTHER" id="PTHR11042">
    <property type="entry name" value="EUKARYOTIC TRANSLATION INITIATION FACTOR 2-ALPHA KINASE EIF2-ALPHA KINASE -RELATED"/>
    <property type="match status" value="1"/>
</dbReference>
<evidence type="ECO:0000256" key="5">
    <source>
        <dbReference type="ARBA" id="ARBA00023193"/>
    </source>
</evidence>
<name>A0A8J2SHI0_9STRA</name>
<dbReference type="AlphaFoldDB" id="A0A8J2SHI0"/>
<dbReference type="SMART" id="SM00220">
    <property type="entry name" value="S_TKc"/>
    <property type="match status" value="1"/>
</dbReference>
<dbReference type="OrthoDB" id="5337378at2759"/>
<dbReference type="Gene3D" id="3.30.200.20">
    <property type="entry name" value="Phosphorylase Kinase, domain 1"/>
    <property type="match status" value="1"/>
</dbReference>
<dbReference type="GO" id="GO:0004713">
    <property type="term" value="F:protein tyrosine kinase activity"/>
    <property type="evidence" value="ECO:0007669"/>
    <property type="project" value="TreeGrafter"/>
</dbReference>
<sequence length="632" mass="68681">MFLSPVPGSPAEEQPPPAADFYPQAKLGFGGLSMDDEGDARMSSPLATRPLKRNKLATPRDKGTPASRASTATDGVDSDASAGAASDDDECGGFSLRVPRDGGAGPARSLFGRREGGPGREARDAPPPANVNPFAPRDLNRCDSIDTNSGSWTFDGGLKPALAAPAAPRRGAAGARRDAAADASSRFRNDFEVVREIGAGSFGTVRKVRSRIDGCLYAAQFRGQLHRDRTLKEVFALAALSARDEGAEGLRHIVRYYQAWIEDERLYIQTELCDASLESRVRRGRFLPTPPAVWGFLRQMLLALELLHARGLVHLDLKPGNIFVKGEDPRGSREDCYKLGDFGLATTARARGDVVEGDARYMSKELLDDDDFMSGGRSGPRDLTKCDVFSLGATAFELVRRAPLAANGPAWHALRDGAAAFPATVPRDLRDVIAGLVHPNPAWRPTAAAALQHPELQSEVQRMALQLAAEKQHVQQYREDSWVLSELIKSNARRGKKTYVAFLDVRKAYPTCRRAAMLERLYAKLAAAPGGSENHRPKLFSAVATMLRTENCRSKVVVDGAESAEYTVGHGLREGAVLSPVLYAVFIDDIARRLEASLGDKLPREIENPLYRYLIAISKLRLGILTERGEGS</sequence>
<dbReference type="Proteomes" id="UP000789595">
    <property type="component" value="Unassembled WGS sequence"/>
</dbReference>
<dbReference type="GO" id="GO:0017148">
    <property type="term" value="P:negative regulation of translation"/>
    <property type="evidence" value="ECO:0007669"/>
    <property type="project" value="UniProtKB-KW"/>
</dbReference>
<keyword evidence="5" id="KW-0652">Protein synthesis inhibitor</keyword>
<dbReference type="SUPFAM" id="SSF56112">
    <property type="entry name" value="Protein kinase-like (PK-like)"/>
    <property type="match status" value="1"/>
</dbReference>
<reference evidence="9" key="1">
    <citation type="submission" date="2021-11" db="EMBL/GenBank/DDBJ databases">
        <authorList>
            <consortium name="Genoscope - CEA"/>
            <person name="William W."/>
        </authorList>
    </citation>
    <scope>NUCLEOTIDE SEQUENCE</scope>
</reference>
<evidence type="ECO:0000313" key="9">
    <source>
        <dbReference type="EMBL" id="CAH0372688.1"/>
    </source>
</evidence>
<organism evidence="9 10">
    <name type="scientific">Pelagomonas calceolata</name>
    <dbReference type="NCBI Taxonomy" id="35677"/>
    <lineage>
        <taxon>Eukaryota</taxon>
        <taxon>Sar</taxon>
        <taxon>Stramenopiles</taxon>
        <taxon>Ochrophyta</taxon>
        <taxon>Pelagophyceae</taxon>
        <taxon>Pelagomonadales</taxon>
        <taxon>Pelagomonadaceae</taxon>
        <taxon>Pelagomonas</taxon>
    </lineage>
</organism>
<dbReference type="InterPro" id="IPR011009">
    <property type="entry name" value="Kinase-like_dom_sf"/>
</dbReference>
<feature type="compositionally biased region" description="Basic and acidic residues" evidence="7">
    <location>
        <begin position="112"/>
        <end position="124"/>
    </location>
</feature>
<evidence type="ECO:0000313" key="10">
    <source>
        <dbReference type="Proteomes" id="UP000789595"/>
    </source>
</evidence>
<keyword evidence="10" id="KW-1185">Reference proteome</keyword>
<gene>
    <name evidence="9" type="ORF">PECAL_3P27020</name>
</gene>
<keyword evidence="1" id="KW-0808">Transferase</keyword>
<keyword evidence="2" id="KW-0547">Nucleotide-binding</keyword>
<evidence type="ECO:0000256" key="2">
    <source>
        <dbReference type="ARBA" id="ARBA00022741"/>
    </source>
</evidence>
<proteinExistence type="inferred from homology"/>
<evidence type="ECO:0000256" key="6">
    <source>
        <dbReference type="ARBA" id="ARBA00037982"/>
    </source>
</evidence>
<dbReference type="InterPro" id="IPR008271">
    <property type="entry name" value="Ser/Thr_kinase_AS"/>
</dbReference>
<dbReference type="PANTHER" id="PTHR11042:SF185">
    <property type="entry name" value="WEE1-LIKE PROTEIN KINASE"/>
    <property type="match status" value="1"/>
</dbReference>
<dbReference type="InterPro" id="IPR050339">
    <property type="entry name" value="CC_SR_Kinase"/>
</dbReference>
<keyword evidence="3" id="KW-0418">Kinase</keyword>
<keyword evidence="4" id="KW-0067">ATP-binding</keyword>
<evidence type="ECO:0000256" key="7">
    <source>
        <dbReference type="SAM" id="MobiDB-lite"/>
    </source>
</evidence>
<dbReference type="InterPro" id="IPR000719">
    <property type="entry name" value="Prot_kinase_dom"/>
</dbReference>
<evidence type="ECO:0000259" key="8">
    <source>
        <dbReference type="PROSITE" id="PS50011"/>
    </source>
</evidence>
<dbReference type="Gene3D" id="1.10.510.10">
    <property type="entry name" value="Transferase(Phosphotransferase) domain 1"/>
    <property type="match status" value="1"/>
</dbReference>
<evidence type="ECO:0000256" key="1">
    <source>
        <dbReference type="ARBA" id="ARBA00022679"/>
    </source>
</evidence>
<comment type="similarity">
    <text evidence="6">Belongs to the protein kinase superfamily. Ser/Thr protein kinase family. GCN2 subfamily.</text>
</comment>
<feature type="compositionally biased region" description="Low complexity" evidence="7">
    <location>
        <begin position="69"/>
        <end position="85"/>
    </location>
</feature>
<dbReference type="PROSITE" id="PS00108">
    <property type="entry name" value="PROTEIN_KINASE_ST"/>
    <property type="match status" value="1"/>
</dbReference>
<dbReference type="GO" id="GO:0005634">
    <property type="term" value="C:nucleus"/>
    <property type="evidence" value="ECO:0007669"/>
    <property type="project" value="TreeGrafter"/>
</dbReference>
<dbReference type="GO" id="GO:0005524">
    <property type="term" value="F:ATP binding"/>
    <property type="evidence" value="ECO:0007669"/>
    <property type="project" value="UniProtKB-KW"/>
</dbReference>
<feature type="region of interest" description="Disordered" evidence="7">
    <location>
        <begin position="1"/>
        <end position="137"/>
    </location>
</feature>
<comment type="caution">
    <text evidence="9">The sequence shown here is derived from an EMBL/GenBank/DDBJ whole genome shotgun (WGS) entry which is preliminary data.</text>
</comment>
<dbReference type="GO" id="GO:0005737">
    <property type="term" value="C:cytoplasm"/>
    <property type="evidence" value="ECO:0007669"/>
    <property type="project" value="TreeGrafter"/>
</dbReference>
<feature type="domain" description="Protein kinase" evidence="8">
    <location>
        <begin position="191"/>
        <end position="456"/>
    </location>
</feature>
<dbReference type="PROSITE" id="PS50011">
    <property type="entry name" value="PROTEIN_KINASE_DOM"/>
    <property type="match status" value="1"/>
</dbReference>
<evidence type="ECO:0000256" key="3">
    <source>
        <dbReference type="ARBA" id="ARBA00022777"/>
    </source>
</evidence>
<evidence type="ECO:0000256" key="4">
    <source>
        <dbReference type="ARBA" id="ARBA00022840"/>
    </source>
</evidence>
<accession>A0A8J2SHI0</accession>
<dbReference type="EMBL" id="CAKKNE010000003">
    <property type="protein sequence ID" value="CAH0372688.1"/>
    <property type="molecule type" value="Genomic_DNA"/>
</dbReference>
<dbReference type="Pfam" id="PF00069">
    <property type="entry name" value="Pkinase"/>
    <property type="match status" value="1"/>
</dbReference>
<protein>
    <recommendedName>
        <fullName evidence="8">Protein kinase domain-containing protein</fullName>
    </recommendedName>
</protein>